<dbReference type="Gene3D" id="3.40.50.300">
    <property type="entry name" value="P-loop containing nucleotide triphosphate hydrolases"/>
    <property type="match status" value="2"/>
</dbReference>
<dbReference type="PANTHER" id="PTHR11472">
    <property type="entry name" value="DNA REPAIR DEAD HELICASE RAD3/XP-D SUBFAMILY MEMBER"/>
    <property type="match status" value="1"/>
</dbReference>
<dbReference type="PROSITE" id="PS51194">
    <property type="entry name" value="HELICASE_CTER"/>
    <property type="match status" value="1"/>
</dbReference>
<keyword evidence="5 6" id="KW-0067">ATP-binding</keyword>
<dbReference type="InterPro" id="IPR036397">
    <property type="entry name" value="RNaseH_sf"/>
</dbReference>
<dbReference type="GO" id="GO:0008408">
    <property type="term" value="F:3'-5' exonuclease activity"/>
    <property type="evidence" value="ECO:0007669"/>
    <property type="project" value="UniProtKB-UniRule"/>
</dbReference>
<dbReference type="GO" id="GO:0003887">
    <property type="term" value="F:DNA-directed DNA polymerase activity"/>
    <property type="evidence" value="ECO:0007669"/>
    <property type="project" value="InterPro"/>
</dbReference>
<evidence type="ECO:0000256" key="8">
    <source>
        <dbReference type="SAM" id="Coils"/>
    </source>
</evidence>
<dbReference type="Gene3D" id="3.30.420.10">
    <property type="entry name" value="Ribonuclease H-like superfamily/Ribonuclease H"/>
    <property type="match status" value="1"/>
</dbReference>
<gene>
    <name evidence="6 7" type="primary">dinG</name>
    <name evidence="11" type="ORF">PAT3040_06851</name>
</gene>
<accession>A0A2R5F690</accession>
<dbReference type="EC" id="3.1.-.-" evidence="6 7"/>
<evidence type="ECO:0000313" key="11">
    <source>
        <dbReference type="EMBL" id="GBG11991.1"/>
    </source>
</evidence>
<dbReference type="EMBL" id="BDQX01000458">
    <property type="protein sequence ID" value="GBG11991.1"/>
    <property type="molecule type" value="Genomic_DNA"/>
</dbReference>
<dbReference type="InterPro" id="IPR012337">
    <property type="entry name" value="RNaseH-like_sf"/>
</dbReference>
<dbReference type="GO" id="GO:0016818">
    <property type="term" value="F:hydrolase activity, acting on acid anhydrides, in phosphorus-containing anhydrides"/>
    <property type="evidence" value="ECO:0007669"/>
    <property type="project" value="InterPro"/>
</dbReference>
<dbReference type="InterPro" id="IPR014013">
    <property type="entry name" value="Helic_SF1/SF2_ATP-bd_DinG/Rad3"/>
</dbReference>
<proteinExistence type="inferred from homology"/>
<dbReference type="SMART" id="SM00479">
    <property type="entry name" value="EXOIII"/>
    <property type="match status" value="1"/>
</dbReference>
<keyword evidence="2 6" id="KW-0547">Nucleotide-binding</keyword>
<keyword evidence="12" id="KW-1185">Reference proteome</keyword>
<dbReference type="NCBIfam" id="NF005981">
    <property type="entry name" value="PRK08074.1"/>
    <property type="match status" value="1"/>
</dbReference>
<feature type="domain" description="Helicase ATP-binding" evidence="9">
    <location>
        <begin position="253"/>
        <end position="528"/>
    </location>
</feature>
<dbReference type="NCBIfam" id="TIGR00573">
    <property type="entry name" value="dnaq"/>
    <property type="match status" value="1"/>
</dbReference>
<feature type="short sequence motif" description="DEAH box" evidence="6">
    <location>
        <begin position="469"/>
        <end position="472"/>
    </location>
</feature>
<dbReference type="InterPro" id="IPR045028">
    <property type="entry name" value="DinG/Rad3-like"/>
</dbReference>
<keyword evidence="4 6" id="KW-0269">Exonuclease</keyword>
<comment type="function">
    <text evidence="6 7">3'-5' exonuclease.</text>
</comment>
<feature type="binding site" evidence="6">
    <location>
        <begin position="288"/>
        <end position="295"/>
    </location>
    <ligand>
        <name>ATP</name>
        <dbReference type="ChEBI" id="CHEBI:30616"/>
    </ligand>
</feature>
<dbReference type="CDD" id="cd06127">
    <property type="entry name" value="DEDDh"/>
    <property type="match status" value="1"/>
</dbReference>
<sequence>MKYAVLDLETTGHSAEDDIIQVGIVIVSEEMAIVDTFSSFVKPSVPIPPFITQLTGIEEETVADAPELHDVLLKLIPLLDDAVLVAHNVGFDAGFLNGALEKCGYLPFTGRRLDTIELLRVLYPTITSYQLGVVAAAFGITHDHHHRADSDALATAHIFIEAVGKLRTLPLLTLQRLVALIDESRDLHWFLNVNLNLMERTVVFESNEVDYYRQFALKAREWNEEQPARTNGAGSAIPKDMNFEAYLDAVRAKFQERFPDYEEREPQKLMFHHVYEALAADQHLLIEAGTGTGKSLGYLIPALYYGVQSDSKIVVSTHTINLQEQLRSRDLPLLSDVLPFPVKASIFKGRGNYLCLRKFEGKVNARDLVSPVEDAITASQMVVWLGETETGDQEELNLGSRGSDFWSTVSSDADSCLNRACPWFKRCYYHRAKHEANVADVCITNHSLLFTDVQADHRLLPAYSHLIIDEAHHVEEVAGKHLGMNVNYFSLVHIATRLFKDNRTGLLPLLRSKLQNEGDDHVQAWTETIDEIIPIFQEIREHWDKLFEMLYAMMGEGAEGATDNGAVSSSVLRLHHSELPASWDEASGVENNIYVELARVIKTMEKMINDIKERVDDLSVQGTITDLNGSIRDLTRLKDELRIFMKLEQSGFVFWMEASAVYRYRSLHMYAAPVDVSEQLQKYFFDAKDSIIMTSATLTVQKTFQYAEEQLGLLGYETQGKLKTVQLPSPFRYREQALVMVPRDFPVVKGAYVNDAYLDKLAASLVDAALETKGRMLVLFTSYKMLKQVHELMKIGLAAAGIGLLGQGIDSSNRTKLTRRFLQQPESVLLGTSSFWEGVDIPGEALTCLAIVRLPFQPPNHPLQEAKAEQLQRQKQNPFMKLSIPQAVIRFKQGFGRLVRTSQDKGIVIIYDTRVIDAYYGKHFLYSLPGPKIETMFTDQMVPRIREWLGKDSAAASEPEATKEATT</sequence>
<organism evidence="11 12">
    <name type="scientific">Paenibacillus agaridevorans</name>
    <dbReference type="NCBI Taxonomy" id="171404"/>
    <lineage>
        <taxon>Bacteria</taxon>
        <taxon>Bacillati</taxon>
        <taxon>Bacillota</taxon>
        <taxon>Bacilli</taxon>
        <taxon>Bacillales</taxon>
        <taxon>Paenibacillaceae</taxon>
        <taxon>Paenibacillus</taxon>
    </lineage>
</organism>
<name>A0A2R5F690_9BACL</name>
<evidence type="ECO:0000256" key="4">
    <source>
        <dbReference type="ARBA" id="ARBA00022839"/>
    </source>
</evidence>
<dbReference type="InterPro" id="IPR006310">
    <property type="entry name" value="DinG"/>
</dbReference>
<evidence type="ECO:0000256" key="6">
    <source>
        <dbReference type="HAMAP-Rule" id="MF_02206"/>
    </source>
</evidence>
<keyword evidence="3 6" id="KW-0378">Hydrolase</keyword>
<dbReference type="InterPro" id="IPR027417">
    <property type="entry name" value="P-loop_NTPase"/>
</dbReference>
<feature type="coiled-coil region" evidence="8">
    <location>
        <begin position="594"/>
        <end position="621"/>
    </location>
</feature>
<dbReference type="Pfam" id="PF00929">
    <property type="entry name" value="RNase_T"/>
    <property type="match status" value="1"/>
</dbReference>
<comment type="caution">
    <text evidence="11">The sequence shown here is derived from an EMBL/GenBank/DDBJ whole genome shotgun (WGS) entry which is preliminary data.</text>
</comment>
<keyword evidence="11" id="KW-0347">Helicase</keyword>
<dbReference type="InterPro" id="IPR014001">
    <property type="entry name" value="Helicase_ATP-bd"/>
</dbReference>
<dbReference type="RefSeq" id="WP_108996149.1">
    <property type="nucleotide sequence ID" value="NZ_BDQX01000458.1"/>
</dbReference>
<dbReference type="FunFam" id="3.30.420.10:FF:000045">
    <property type="entry name" value="3'-5' exonuclease DinG"/>
    <property type="match status" value="1"/>
</dbReference>
<evidence type="ECO:0000256" key="5">
    <source>
        <dbReference type="ARBA" id="ARBA00022840"/>
    </source>
</evidence>
<comment type="similarity">
    <text evidence="6 7">Belongs to the helicase family. DinG subfamily. Type 2 sub-subfamily.</text>
</comment>
<protein>
    <recommendedName>
        <fullName evidence="6 7">3'-5' exonuclease DinG</fullName>
        <ecNumber evidence="6 7">3.1.-.-</ecNumber>
    </recommendedName>
</protein>
<keyword evidence="1 6" id="KW-0540">Nuclease</keyword>
<dbReference type="Pfam" id="PF13307">
    <property type="entry name" value="Helicase_C_2"/>
    <property type="match status" value="1"/>
</dbReference>
<dbReference type="GO" id="GO:0005524">
    <property type="term" value="F:ATP binding"/>
    <property type="evidence" value="ECO:0007669"/>
    <property type="project" value="UniProtKB-UniRule"/>
</dbReference>
<dbReference type="GO" id="GO:0003678">
    <property type="term" value="F:DNA helicase activity"/>
    <property type="evidence" value="ECO:0007669"/>
    <property type="project" value="TreeGrafter"/>
</dbReference>
<evidence type="ECO:0000256" key="7">
    <source>
        <dbReference type="RuleBase" id="RU364106"/>
    </source>
</evidence>
<dbReference type="InterPro" id="IPR013520">
    <property type="entry name" value="Ribonucl_H"/>
</dbReference>
<dbReference type="PANTHER" id="PTHR11472:SF34">
    <property type="entry name" value="REGULATOR OF TELOMERE ELONGATION HELICASE 1"/>
    <property type="match status" value="1"/>
</dbReference>
<evidence type="ECO:0000313" key="12">
    <source>
        <dbReference type="Proteomes" id="UP000245202"/>
    </source>
</evidence>
<dbReference type="AlphaFoldDB" id="A0A2R5F690"/>
<dbReference type="SMART" id="SM00491">
    <property type="entry name" value="HELICc2"/>
    <property type="match status" value="1"/>
</dbReference>
<feature type="domain" description="Helicase C-terminal" evidence="10">
    <location>
        <begin position="764"/>
        <end position="949"/>
    </location>
</feature>
<evidence type="ECO:0000259" key="10">
    <source>
        <dbReference type="PROSITE" id="PS51194"/>
    </source>
</evidence>
<reference evidence="11 12" key="1">
    <citation type="submission" date="2017-08" db="EMBL/GenBank/DDBJ databases">
        <title>Substantial Increase in Enzyme Production by Combined Drug-Resistance Mutations in Paenibacillus agaridevorans.</title>
        <authorList>
            <person name="Tanaka Y."/>
            <person name="Funane K."/>
            <person name="Hosaka T."/>
            <person name="Shiwa Y."/>
            <person name="Fujita N."/>
            <person name="Miyazaki T."/>
            <person name="Yoshikawa H."/>
            <person name="Murakami K."/>
            <person name="Kasahara K."/>
            <person name="Inaoka T."/>
            <person name="Hiraga Y."/>
            <person name="Ochi K."/>
        </authorList>
    </citation>
    <scope>NUCLEOTIDE SEQUENCE [LARGE SCALE GENOMIC DNA]</scope>
    <source>
        <strain evidence="11 12">T-3040</strain>
    </source>
</reference>
<dbReference type="GO" id="GO:0006260">
    <property type="term" value="P:DNA replication"/>
    <property type="evidence" value="ECO:0007669"/>
    <property type="project" value="InterPro"/>
</dbReference>
<evidence type="ECO:0000259" key="9">
    <source>
        <dbReference type="PROSITE" id="PS51193"/>
    </source>
</evidence>
<dbReference type="Proteomes" id="UP000245202">
    <property type="component" value="Unassembled WGS sequence"/>
</dbReference>
<dbReference type="InterPro" id="IPR006555">
    <property type="entry name" value="ATP-dep_Helicase_C"/>
</dbReference>
<evidence type="ECO:0000256" key="3">
    <source>
        <dbReference type="ARBA" id="ARBA00022801"/>
    </source>
</evidence>
<dbReference type="GO" id="GO:0003677">
    <property type="term" value="F:DNA binding"/>
    <property type="evidence" value="ECO:0007669"/>
    <property type="project" value="InterPro"/>
</dbReference>
<dbReference type="InterPro" id="IPR001650">
    <property type="entry name" value="Helicase_C-like"/>
</dbReference>
<dbReference type="InterPro" id="IPR006054">
    <property type="entry name" value="DnaQ"/>
</dbReference>
<dbReference type="SUPFAM" id="SSF53098">
    <property type="entry name" value="Ribonuclease H-like"/>
    <property type="match status" value="1"/>
</dbReference>
<dbReference type="NCBIfam" id="TIGR01407">
    <property type="entry name" value="dinG_rel"/>
    <property type="match status" value="1"/>
</dbReference>
<evidence type="ECO:0000256" key="1">
    <source>
        <dbReference type="ARBA" id="ARBA00022722"/>
    </source>
</evidence>
<dbReference type="HAMAP" id="MF_02206">
    <property type="entry name" value="DinG_exonucl"/>
    <property type="match status" value="1"/>
</dbReference>
<dbReference type="PROSITE" id="PS51193">
    <property type="entry name" value="HELICASE_ATP_BIND_2"/>
    <property type="match status" value="1"/>
</dbReference>
<dbReference type="SMART" id="SM00487">
    <property type="entry name" value="DEXDc"/>
    <property type="match status" value="1"/>
</dbReference>
<keyword evidence="8" id="KW-0175">Coiled coil</keyword>
<dbReference type="SUPFAM" id="SSF52540">
    <property type="entry name" value="P-loop containing nucleoside triphosphate hydrolases"/>
    <property type="match status" value="1"/>
</dbReference>
<evidence type="ECO:0000256" key="2">
    <source>
        <dbReference type="ARBA" id="ARBA00022741"/>
    </source>
</evidence>